<reference evidence="2 3" key="1">
    <citation type="submission" date="2019-04" db="EMBL/GenBank/DDBJ databases">
        <title>Three New Species of Nocardioides, Nocardioides euryhalodurans sp. nov., Nocardioides seonyuensis sp. nov. and Nocardioides eburneoflavus sp. nov. Isolated from Soil.</title>
        <authorList>
            <person name="Roh S.G."/>
            <person name="Lee C."/>
            <person name="Kim M.-K."/>
            <person name="Kim S.B."/>
        </authorList>
    </citation>
    <scope>NUCLEOTIDE SEQUENCE [LARGE SCALE GENOMIC DNA]</scope>
    <source>
        <strain evidence="2 3">MMS17-SY213</strain>
    </source>
</reference>
<evidence type="ECO:0008006" key="4">
    <source>
        <dbReference type="Google" id="ProtNLM"/>
    </source>
</evidence>
<dbReference type="RefSeq" id="WP_135838594.1">
    <property type="nucleotide sequence ID" value="NZ_SRRO01000001.1"/>
</dbReference>
<sequence>MLRSTRTATRTATSTASLAALSLGVATVVLAPAAAQAKPDTDCMRAGISTLKSEGLFSTVAKSGLPIAAAVSYGVAPREGTDVASLPDPLPLSVVLADHRAGDDSLFIYPWC</sequence>
<gene>
    <name evidence="2" type="ORF">EXE59_08965</name>
</gene>
<comment type="caution">
    <text evidence="2">The sequence shown here is derived from an EMBL/GenBank/DDBJ whole genome shotgun (WGS) entry which is preliminary data.</text>
</comment>
<name>A0A4Z1CDW3_9ACTN</name>
<feature type="signal peptide" evidence="1">
    <location>
        <begin position="1"/>
        <end position="37"/>
    </location>
</feature>
<evidence type="ECO:0000313" key="3">
    <source>
        <dbReference type="Proteomes" id="UP000297496"/>
    </source>
</evidence>
<feature type="chain" id="PRO_5021410348" description="DUF732 domain-containing protein" evidence="1">
    <location>
        <begin position="38"/>
        <end position="112"/>
    </location>
</feature>
<dbReference type="AlphaFoldDB" id="A0A4Z1CDW3"/>
<protein>
    <recommendedName>
        <fullName evidence="4">DUF732 domain-containing protein</fullName>
    </recommendedName>
</protein>
<keyword evidence="1" id="KW-0732">Signal</keyword>
<accession>A0A4Z1CDW3</accession>
<evidence type="ECO:0000313" key="2">
    <source>
        <dbReference type="EMBL" id="TGN64065.1"/>
    </source>
</evidence>
<dbReference type="Proteomes" id="UP000297496">
    <property type="component" value="Unassembled WGS sequence"/>
</dbReference>
<organism evidence="2 3">
    <name type="scientific">Nocardioides eburneiflavus</name>
    <dbReference type="NCBI Taxonomy" id="2518372"/>
    <lineage>
        <taxon>Bacteria</taxon>
        <taxon>Bacillati</taxon>
        <taxon>Actinomycetota</taxon>
        <taxon>Actinomycetes</taxon>
        <taxon>Propionibacteriales</taxon>
        <taxon>Nocardioidaceae</taxon>
        <taxon>Nocardioides</taxon>
    </lineage>
</organism>
<dbReference type="EMBL" id="SRRO01000001">
    <property type="protein sequence ID" value="TGN64065.1"/>
    <property type="molecule type" value="Genomic_DNA"/>
</dbReference>
<keyword evidence="3" id="KW-1185">Reference proteome</keyword>
<evidence type="ECO:0000256" key="1">
    <source>
        <dbReference type="SAM" id="SignalP"/>
    </source>
</evidence>
<proteinExistence type="predicted"/>
<dbReference type="OrthoDB" id="3789487at2"/>